<keyword evidence="1" id="KW-0732">Signal</keyword>
<dbReference type="PATRIC" id="fig|46224.3.peg.4002"/>
<dbReference type="RefSeq" id="WP_153017454.1">
    <property type="nucleotide sequence ID" value="NZ_LQYN01000006.1"/>
</dbReference>
<feature type="chain" id="PRO_5038893796" evidence="1">
    <location>
        <begin position="24"/>
        <end position="273"/>
    </location>
</feature>
<sequence>MKKLIISGMLALSMGIISPIASQYDLHVSAATSTKSTKQVKSVVEKVNIHTFGLKDAFIVNGDSLQNVSKGFSKNIQQIKKENGNTYYNFAGSANPSWVKSNIADDLLGTVTVNTKVSDNYVAFLTLSQELKANEPESTHIGASFKFNELGFIRKARDYSIYNIQTKNKISTERQYDIGSREAWISKEDLFKNAVLLQKSKDDLYPSSWKNTLQQDVEIYDKRGVFVGIMPKGTTYVDHHLRLSDKSPLRLIAFNVKTSSSSKGVYYAFVKKY</sequence>
<evidence type="ECO:0000256" key="1">
    <source>
        <dbReference type="SAM" id="SignalP"/>
    </source>
</evidence>
<name>A0A150LI96_9BACI</name>
<evidence type="ECO:0000313" key="3">
    <source>
        <dbReference type="Proteomes" id="UP000075666"/>
    </source>
</evidence>
<gene>
    <name evidence="2" type="ORF">B4102_2190</name>
</gene>
<organism evidence="2 3">
    <name type="scientific">Heyndrickxia sporothermodurans</name>
    <dbReference type="NCBI Taxonomy" id="46224"/>
    <lineage>
        <taxon>Bacteria</taxon>
        <taxon>Bacillati</taxon>
        <taxon>Bacillota</taxon>
        <taxon>Bacilli</taxon>
        <taxon>Bacillales</taxon>
        <taxon>Bacillaceae</taxon>
        <taxon>Heyndrickxia</taxon>
    </lineage>
</organism>
<dbReference type="AlphaFoldDB" id="A0A150LI96"/>
<keyword evidence="3" id="KW-1185">Reference proteome</keyword>
<dbReference type="Proteomes" id="UP000075666">
    <property type="component" value="Unassembled WGS sequence"/>
</dbReference>
<evidence type="ECO:0000313" key="2">
    <source>
        <dbReference type="EMBL" id="KYD11462.1"/>
    </source>
</evidence>
<dbReference type="EMBL" id="LQYN01000006">
    <property type="protein sequence ID" value="KYD11462.1"/>
    <property type="molecule type" value="Genomic_DNA"/>
</dbReference>
<proteinExistence type="predicted"/>
<comment type="caution">
    <text evidence="2">The sequence shown here is derived from an EMBL/GenBank/DDBJ whole genome shotgun (WGS) entry which is preliminary data.</text>
</comment>
<protein>
    <submittedName>
        <fullName evidence="2">Uncharacterized protein</fullName>
    </submittedName>
</protein>
<dbReference type="STRING" id="46224.B4102_2190"/>
<feature type="signal peptide" evidence="1">
    <location>
        <begin position="1"/>
        <end position="23"/>
    </location>
</feature>
<accession>A0A150LI96</accession>
<reference evidence="2 3" key="1">
    <citation type="submission" date="2016-01" db="EMBL/GenBank/DDBJ databases">
        <title>Genome Sequences of Twelve Sporeforming Bacillus Species Isolated from Foods.</title>
        <authorList>
            <person name="Berendsen E.M."/>
            <person name="Wells-Bennik M.H."/>
            <person name="Krawcyk A.O."/>
            <person name="De Jong A."/>
            <person name="Holsappel S."/>
            <person name="Eijlander R.T."/>
            <person name="Kuipers O.P."/>
        </authorList>
    </citation>
    <scope>NUCLEOTIDE SEQUENCE [LARGE SCALE GENOMIC DNA]</scope>
    <source>
        <strain evidence="2 3">B4102</strain>
    </source>
</reference>